<gene>
    <name evidence="1" type="ORF">OPV22_010703</name>
</gene>
<name>A0AAV8RI00_ENSVE</name>
<comment type="caution">
    <text evidence="1">The sequence shown here is derived from an EMBL/GenBank/DDBJ whole genome shotgun (WGS) entry which is preliminary data.</text>
</comment>
<proteinExistence type="predicted"/>
<sequence>MAATSPSPRRAVGSRLVRFPDDGIVLQRHHGRRQEGRLVGGLRARLPWLSLRHVPTVDHWNGHHVAPGDAPQLSRRDKDGCPGGGGNDVVHGCTLMSFMGSPAYCKFSVWLHAEFLPLHITIFCPLDSTGNPCTEVEYCFHNEMVRKRTNRRYNLFSMCPFVFEANNLVAELVGSKTFPILYEFTFVL</sequence>
<accession>A0AAV8RI00</accession>
<protein>
    <submittedName>
        <fullName evidence="1">Uncharacterized protein</fullName>
    </submittedName>
</protein>
<keyword evidence="2" id="KW-1185">Reference proteome</keyword>
<evidence type="ECO:0000313" key="1">
    <source>
        <dbReference type="EMBL" id="KAJ8500151.1"/>
    </source>
</evidence>
<dbReference type="EMBL" id="JAQQAF010000003">
    <property type="protein sequence ID" value="KAJ8500151.1"/>
    <property type="molecule type" value="Genomic_DNA"/>
</dbReference>
<organism evidence="1 2">
    <name type="scientific">Ensete ventricosum</name>
    <name type="common">Abyssinian banana</name>
    <name type="synonym">Musa ensete</name>
    <dbReference type="NCBI Taxonomy" id="4639"/>
    <lineage>
        <taxon>Eukaryota</taxon>
        <taxon>Viridiplantae</taxon>
        <taxon>Streptophyta</taxon>
        <taxon>Embryophyta</taxon>
        <taxon>Tracheophyta</taxon>
        <taxon>Spermatophyta</taxon>
        <taxon>Magnoliopsida</taxon>
        <taxon>Liliopsida</taxon>
        <taxon>Zingiberales</taxon>
        <taxon>Musaceae</taxon>
        <taxon>Ensete</taxon>
    </lineage>
</organism>
<dbReference type="AlphaFoldDB" id="A0AAV8RI00"/>
<reference evidence="1 2" key="1">
    <citation type="submission" date="2022-12" db="EMBL/GenBank/DDBJ databases">
        <title>Chromosome-scale assembly of the Ensete ventricosum genome.</title>
        <authorList>
            <person name="Dussert Y."/>
            <person name="Stocks J."/>
            <person name="Wendawek A."/>
            <person name="Woldeyes F."/>
            <person name="Nichols R.A."/>
            <person name="Borrell J.S."/>
        </authorList>
    </citation>
    <scope>NUCLEOTIDE SEQUENCE [LARGE SCALE GENOMIC DNA]</scope>
    <source>
        <strain evidence="2">cv. Maze</strain>
        <tissue evidence="1">Seeds</tissue>
    </source>
</reference>
<dbReference type="Proteomes" id="UP001222027">
    <property type="component" value="Unassembled WGS sequence"/>
</dbReference>
<evidence type="ECO:0000313" key="2">
    <source>
        <dbReference type="Proteomes" id="UP001222027"/>
    </source>
</evidence>